<evidence type="ECO:0000313" key="2">
    <source>
        <dbReference type="EnsemblProtists" id="HpaP804320"/>
    </source>
</evidence>
<organism evidence="2 3">
    <name type="scientific">Hyaloperonospora arabidopsidis (strain Emoy2)</name>
    <name type="common">Downy mildew agent</name>
    <name type="synonym">Peronospora arabidopsidis</name>
    <dbReference type="NCBI Taxonomy" id="559515"/>
    <lineage>
        <taxon>Eukaryota</taxon>
        <taxon>Sar</taxon>
        <taxon>Stramenopiles</taxon>
        <taxon>Oomycota</taxon>
        <taxon>Peronosporomycetes</taxon>
        <taxon>Peronosporales</taxon>
        <taxon>Peronosporaceae</taxon>
        <taxon>Hyaloperonospora</taxon>
    </lineage>
</organism>
<evidence type="ECO:0000256" key="1">
    <source>
        <dbReference type="SAM" id="Coils"/>
    </source>
</evidence>
<dbReference type="VEuPathDB" id="FungiDB:HpaG804320"/>
<accession>M4BDF3</accession>
<dbReference type="EMBL" id="JH598161">
    <property type="status" value="NOT_ANNOTATED_CDS"/>
    <property type="molecule type" value="Genomic_DNA"/>
</dbReference>
<dbReference type="EnsemblProtists" id="HpaT804320">
    <property type="protein sequence ID" value="HpaP804320"/>
    <property type="gene ID" value="HpaG804320"/>
</dbReference>
<sequence>MSLTKCRWWYGGRILHECKLVASELQRSNDDLTHSLEQARGKVMQTEQQLNAMRAEHGDLQRQIDRIAHENELLETSWRTWPGRALRKPMRSMSSA</sequence>
<feature type="coiled-coil region" evidence="1">
    <location>
        <begin position="22"/>
        <end position="70"/>
    </location>
</feature>
<protein>
    <submittedName>
        <fullName evidence="2">Uncharacterized protein</fullName>
    </submittedName>
</protein>
<keyword evidence="1" id="KW-0175">Coiled coil</keyword>
<evidence type="ECO:0000313" key="3">
    <source>
        <dbReference type="Proteomes" id="UP000011713"/>
    </source>
</evidence>
<name>M4BDF3_HYAAE</name>
<reference evidence="3" key="1">
    <citation type="journal article" date="2010" name="Science">
        <title>Signatures of adaptation to obligate biotrophy in the Hyaloperonospora arabidopsidis genome.</title>
        <authorList>
            <person name="Baxter L."/>
            <person name="Tripathy S."/>
            <person name="Ishaque N."/>
            <person name="Boot N."/>
            <person name="Cabral A."/>
            <person name="Kemen E."/>
            <person name="Thines M."/>
            <person name="Ah-Fong A."/>
            <person name="Anderson R."/>
            <person name="Badejoko W."/>
            <person name="Bittner-Eddy P."/>
            <person name="Boore J.L."/>
            <person name="Chibucos M.C."/>
            <person name="Coates M."/>
            <person name="Dehal P."/>
            <person name="Delehaunty K."/>
            <person name="Dong S."/>
            <person name="Downton P."/>
            <person name="Dumas B."/>
            <person name="Fabro G."/>
            <person name="Fronick C."/>
            <person name="Fuerstenberg S.I."/>
            <person name="Fulton L."/>
            <person name="Gaulin E."/>
            <person name="Govers F."/>
            <person name="Hughes L."/>
            <person name="Humphray S."/>
            <person name="Jiang R.H."/>
            <person name="Judelson H."/>
            <person name="Kamoun S."/>
            <person name="Kyung K."/>
            <person name="Meijer H."/>
            <person name="Minx P."/>
            <person name="Morris P."/>
            <person name="Nelson J."/>
            <person name="Phuntumart V."/>
            <person name="Qutob D."/>
            <person name="Rehmany A."/>
            <person name="Rougon-Cardoso A."/>
            <person name="Ryden P."/>
            <person name="Torto-Alalibo T."/>
            <person name="Studholme D."/>
            <person name="Wang Y."/>
            <person name="Win J."/>
            <person name="Wood J."/>
            <person name="Clifton S.W."/>
            <person name="Rogers J."/>
            <person name="Van den Ackerveken G."/>
            <person name="Jones J.D."/>
            <person name="McDowell J.M."/>
            <person name="Beynon J."/>
            <person name="Tyler B.M."/>
        </authorList>
    </citation>
    <scope>NUCLEOTIDE SEQUENCE [LARGE SCALE GENOMIC DNA]</scope>
    <source>
        <strain evidence="3">Emoy2</strain>
    </source>
</reference>
<dbReference type="InParanoid" id="M4BDF3"/>
<proteinExistence type="predicted"/>
<dbReference type="Proteomes" id="UP000011713">
    <property type="component" value="Unassembled WGS sequence"/>
</dbReference>
<dbReference type="HOGENOM" id="CLU_2364133_0_0_1"/>
<dbReference type="AlphaFoldDB" id="M4BDF3"/>
<keyword evidence="3" id="KW-1185">Reference proteome</keyword>
<reference evidence="2" key="2">
    <citation type="submission" date="2015-06" db="UniProtKB">
        <authorList>
            <consortium name="EnsemblProtists"/>
        </authorList>
    </citation>
    <scope>IDENTIFICATION</scope>
    <source>
        <strain evidence="2">Emoy2</strain>
    </source>
</reference>